<dbReference type="Proteomes" id="UP001149165">
    <property type="component" value="Unassembled WGS sequence"/>
</dbReference>
<feature type="domain" description="Zn(2)-C6 fungal-type" evidence="6">
    <location>
        <begin position="38"/>
        <end position="67"/>
    </location>
</feature>
<proteinExistence type="predicted"/>
<evidence type="ECO:0000256" key="3">
    <source>
        <dbReference type="ARBA" id="ARBA00023163"/>
    </source>
</evidence>
<accession>A0A9W9FIK2</accession>
<name>A0A9W9FIK2_9EURO</name>
<evidence type="ECO:0000313" key="8">
    <source>
        <dbReference type="Proteomes" id="UP001149165"/>
    </source>
</evidence>
<gene>
    <name evidence="7" type="ORF">N7456_006935</name>
</gene>
<dbReference type="CDD" id="cd00067">
    <property type="entry name" value="GAL4"/>
    <property type="match status" value="1"/>
</dbReference>
<evidence type="ECO:0000259" key="6">
    <source>
        <dbReference type="PROSITE" id="PS50048"/>
    </source>
</evidence>
<dbReference type="InterPro" id="IPR053187">
    <property type="entry name" value="Notoamide_regulator"/>
</dbReference>
<evidence type="ECO:0000256" key="5">
    <source>
        <dbReference type="SAM" id="MobiDB-lite"/>
    </source>
</evidence>
<dbReference type="SMART" id="SM00066">
    <property type="entry name" value="GAL4"/>
    <property type="match status" value="1"/>
</dbReference>
<dbReference type="GO" id="GO:0008270">
    <property type="term" value="F:zinc ion binding"/>
    <property type="evidence" value="ECO:0007669"/>
    <property type="project" value="InterPro"/>
</dbReference>
<dbReference type="InterPro" id="IPR036864">
    <property type="entry name" value="Zn2-C6_fun-type_DNA-bd_sf"/>
</dbReference>
<dbReference type="InterPro" id="IPR001138">
    <property type="entry name" value="Zn2Cys6_DnaBD"/>
</dbReference>
<dbReference type="Gene3D" id="4.10.240.10">
    <property type="entry name" value="Zn(2)-C6 fungal-type DNA-binding domain"/>
    <property type="match status" value="1"/>
</dbReference>
<feature type="compositionally biased region" description="Polar residues" evidence="5">
    <location>
        <begin position="19"/>
        <end position="28"/>
    </location>
</feature>
<evidence type="ECO:0000256" key="2">
    <source>
        <dbReference type="ARBA" id="ARBA00023125"/>
    </source>
</evidence>
<dbReference type="PROSITE" id="PS50048">
    <property type="entry name" value="ZN2_CY6_FUNGAL_2"/>
    <property type="match status" value="1"/>
</dbReference>
<dbReference type="GO" id="GO:0000981">
    <property type="term" value="F:DNA-binding transcription factor activity, RNA polymerase II-specific"/>
    <property type="evidence" value="ECO:0007669"/>
    <property type="project" value="InterPro"/>
</dbReference>
<reference evidence="7" key="1">
    <citation type="submission" date="2022-11" db="EMBL/GenBank/DDBJ databases">
        <authorList>
            <person name="Petersen C."/>
        </authorList>
    </citation>
    <scope>NUCLEOTIDE SEQUENCE</scope>
    <source>
        <strain evidence="7">IBT 30069</strain>
    </source>
</reference>
<dbReference type="OrthoDB" id="3266505at2759"/>
<feature type="region of interest" description="Disordered" evidence="5">
    <location>
        <begin position="11"/>
        <end position="30"/>
    </location>
</feature>
<dbReference type="PANTHER" id="PTHR47256:SF3">
    <property type="entry name" value="ZN(II)2CYS6 TRANSCRIPTION FACTOR (EUROFUNG)"/>
    <property type="match status" value="1"/>
</dbReference>
<keyword evidence="2" id="KW-0238">DNA-binding</keyword>
<organism evidence="7 8">
    <name type="scientific">Penicillium angulare</name>
    <dbReference type="NCBI Taxonomy" id="116970"/>
    <lineage>
        <taxon>Eukaryota</taxon>
        <taxon>Fungi</taxon>
        <taxon>Dikarya</taxon>
        <taxon>Ascomycota</taxon>
        <taxon>Pezizomycotina</taxon>
        <taxon>Eurotiomycetes</taxon>
        <taxon>Eurotiomycetidae</taxon>
        <taxon>Eurotiales</taxon>
        <taxon>Aspergillaceae</taxon>
        <taxon>Penicillium</taxon>
    </lineage>
</organism>
<dbReference type="SUPFAM" id="SSF57701">
    <property type="entry name" value="Zn2/Cys6 DNA-binding domain"/>
    <property type="match status" value="1"/>
</dbReference>
<dbReference type="PANTHER" id="PTHR47256">
    <property type="entry name" value="ZN(II)2CYS6 TRANSCRIPTION FACTOR (EUROFUNG)-RELATED"/>
    <property type="match status" value="1"/>
</dbReference>
<keyword evidence="8" id="KW-1185">Reference proteome</keyword>
<reference evidence="7" key="2">
    <citation type="journal article" date="2023" name="IMA Fungus">
        <title>Comparative genomic study of the Penicillium genus elucidates a diverse pangenome and 15 lateral gene transfer events.</title>
        <authorList>
            <person name="Petersen C."/>
            <person name="Sorensen T."/>
            <person name="Nielsen M.R."/>
            <person name="Sondergaard T.E."/>
            <person name="Sorensen J.L."/>
            <person name="Fitzpatrick D.A."/>
            <person name="Frisvad J.C."/>
            <person name="Nielsen K.L."/>
        </authorList>
    </citation>
    <scope>NUCLEOTIDE SEQUENCE</scope>
    <source>
        <strain evidence="7">IBT 30069</strain>
    </source>
</reference>
<keyword evidence="3" id="KW-0804">Transcription</keyword>
<protein>
    <recommendedName>
        <fullName evidence="6">Zn(2)-C6 fungal-type domain-containing protein</fullName>
    </recommendedName>
</protein>
<dbReference type="Pfam" id="PF00172">
    <property type="entry name" value="Zn_clus"/>
    <property type="match status" value="1"/>
</dbReference>
<dbReference type="EMBL" id="JAPQKH010000004">
    <property type="protein sequence ID" value="KAJ5100883.1"/>
    <property type="molecule type" value="Genomic_DNA"/>
</dbReference>
<evidence type="ECO:0000256" key="1">
    <source>
        <dbReference type="ARBA" id="ARBA00023015"/>
    </source>
</evidence>
<dbReference type="AlphaFoldDB" id="A0A9W9FIK2"/>
<dbReference type="GO" id="GO:0003677">
    <property type="term" value="F:DNA binding"/>
    <property type="evidence" value="ECO:0007669"/>
    <property type="project" value="UniProtKB-KW"/>
</dbReference>
<evidence type="ECO:0000256" key="4">
    <source>
        <dbReference type="ARBA" id="ARBA00023242"/>
    </source>
</evidence>
<sequence>MTENIEFRKILPGKAGINGPNNSESDVPTSKRRKISLACTECQKRKTKCSGTTPCSKCATGASQCIYDPNSDRRRKAHVAELTTSHITLCRMTAKLRSDAVDDVITFILNIQSFSTDEEAVEYLVQELINSDCCAS</sequence>
<evidence type="ECO:0000313" key="7">
    <source>
        <dbReference type="EMBL" id="KAJ5100883.1"/>
    </source>
</evidence>
<keyword evidence="4" id="KW-0539">Nucleus</keyword>
<keyword evidence="1" id="KW-0805">Transcription regulation</keyword>
<comment type="caution">
    <text evidence="7">The sequence shown here is derived from an EMBL/GenBank/DDBJ whole genome shotgun (WGS) entry which is preliminary data.</text>
</comment>